<accession>A0A316UD71</accession>
<dbReference type="OrthoDB" id="2537769at2759"/>
<feature type="compositionally biased region" description="Acidic residues" evidence="1">
    <location>
        <begin position="128"/>
        <end position="137"/>
    </location>
</feature>
<gene>
    <name evidence="2" type="ORF">BCV69DRAFT_280761</name>
</gene>
<reference evidence="2 3" key="1">
    <citation type="journal article" date="2018" name="Mol. Biol. Evol.">
        <title>Broad Genomic Sampling Reveals a Smut Pathogenic Ancestry of the Fungal Clade Ustilaginomycotina.</title>
        <authorList>
            <person name="Kijpornyongpan T."/>
            <person name="Mondo S.J."/>
            <person name="Barry K."/>
            <person name="Sandor L."/>
            <person name="Lee J."/>
            <person name="Lipzen A."/>
            <person name="Pangilinan J."/>
            <person name="LaButti K."/>
            <person name="Hainaut M."/>
            <person name="Henrissat B."/>
            <person name="Grigoriev I.V."/>
            <person name="Spatafora J.W."/>
            <person name="Aime M.C."/>
        </authorList>
    </citation>
    <scope>NUCLEOTIDE SEQUENCE [LARGE SCALE GENOMIC DNA]</scope>
    <source>
        <strain evidence="2 3">MCA 4718</strain>
    </source>
</reference>
<dbReference type="EMBL" id="KZ819322">
    <property type="protein sequence ID" value="PWN23146.1"/>
    <property type="molecule type" value="Genomic_DNA"/>
</dbReference>
<name>A0A316UD71_9BASI</name>
<evidence type="ECO:0000313" key="2">
    <source>
        <dbReference type="EMBL" id="PWN23146.1"/>
    </source>
</evidence>
<dbReference type="RefSeq" id="XP_025350306.1">
    <property type="nucleotide sequence ID" value="XM_025491725.1"/>
</dbReference>
<feature type="region of interest" description="Disordered" evidence="1">
    <location>
        <begin position="1"/>
        <end position="145"/>
    </location>
</feature>
<dbReference type="Proteomes" id="UP000245942">
    <property type="component" value="Unassembled WGS sequence"/>
</dbReference>
<dbReference type="NCBIfam" id="TIGR02453">
    <property type="entry name" value="TIGR02453 family protein"/>
    <property type="match status" value="1"/>
</dbReference>
<evidence type="ECO:0000313" key="3">
    <source>
        <dbReference type="Proteomes" id="UP000245942"/>
    </source>
</evidence>
<evidence type="ECO:0000256" key="1">
    <source>
        <dbReference type="SAM" id="MobiDB-lite"/>
    </source>
</evidence>
<dbReference type="PANTHER" id="PTHR36452:SF1">
    <property type="entry name" value="DUF2461 DOMAIN-CONTAINING PROTEIN"/>
    <property type="match status" value="1"/>
</dbReference>
<keyword evidence="3" id="KW-1185">Reference proteome</keyword>
<feature type="compositionally biased region" description="Low complexity" evidence="1">
    <location>
        <begin position="1"/>
        <end position="10"/>
    </location>
</feature>
<dbReference type="AlphaFoldDB" id="A0A316UD71"/>
<dbReference type="STRING" id="1684307.A0A316UD71"/>
<dbReference type="PANTHER" id="PTHR36452">
    <property type="entry name" value="CHROMOSOME 12, WHOLE GENOME SHOTGUN SEQUENCE"/>
    <property type="match status" value="1"/>
</dbReference>
<protein>
    <submittedName>
        <fullName evidence="2">Uncharacterized protein</fullName>
    </submittedName>
</protein>
<feature type="compositionally biased region" description="Acidic residues" evidence="1">
    <location>
        <begin position="44"/>
        <end position="70"/>
    </location>
</feature>
<dbReference type="Pfam" id="PF09365">
    <property type="entry name" value="DUF2461"/>
    <property type="match status" value="1"/>
</dbReference>
<feature type="compositionally biased region" description="Acidic residues" evidence="1">
    <location>
        <begin position="18"/>
        <end position="32"/>
    </location>
</feature>
<sequence>MPPRRAAAAQAKRRFAEAETDSDPSEGAESDSGESSASHSAYTEEGEDAEEEDEELGASSEGADEDEEDTPPAAKRKRGAAVGGRKSAGGRSTSSQTATPVKRMKAAPGLVGSNGKGRSGALKRKQDSDEEEEEDGSSVDGDGVLQVTKLAPAPSQKHQAGKVGFPVIDFLAHLANPVYNDREWFHAHEKVWKWVKEDWDSFVSNFLETLMDDVDETVPFLPAKDMVYRIHRDIRFSNDKTPYKRTLMATFSRGGRKGPYAGYHLVVRANGQTGFHAGLWDPPAPLVNQIREHIKNDTQEFRRLKQVLSTKEFVRTFGAPKPDPKKGVQGSLWGSRDQLKSAPKGVDKSHPEIHYLRLKSMCISVNFTDLEVTNDDPKKPGDFKTKCIEAGKVAKDFVEVLNEMMYPSPD</sequence>
<dbReference type="GeneID" id="37013459"/>
<feature type="region of interest" description="Disordered" evidence="1">
    <location>
        <begin position="316"/>
        <end position="346"/>
    </location>
</feature>
<feature type="compositionally biased region" description="Low complexity" evidence="1">
    <location>
        <begin position="83"/>
        <end position="92"/>
    </location>
</feature>
<dbReference type="InterPro" id="IPR012808">
    <property type="entry name" value="CHP02453"/>
</dbReference>
<organism evidence="2 3">
    <name type="scientific">Pseudomicrostroma glucosiphilum</name>
    <dbReference type="NCBI Taxonomy" id="1684307"/>
    <lineage>
        <taxon>Eukaryota</taxon>
        <taxon>Fungi</taxon>
        <taxon>Dikarya</taxon>
        <taxon>Basidiomycota</taxon>
        <taxon>Ustilaginomycotina</taxon>
        <taxon>Exobasidiomycetes</taxon>
        <taxon>Microstromatales</taxon>
        <taxon>Microstromatales incertae sedis</taxon>
        <taxon>Pseudomicrostroma</taxon>
    </lineage>
</organism>
<proteinExistence type="predicted"/>